<dbReference type="EMBL" id="CAXDID020000396">
    <property type="protein sequence ID" value="CAL6086882.1"/>
    <property type="molecule type" value="Genomic_DNA"/>
</dbReference>
<evidence type="ECO:0000313" key="2">
    <source>
        <dbReference type="EMBL" id="CAL6086882.1"/>
    </source>
</evidence>
<reference evidence="1" key="1">
    <citation type="submission" date="2023-06" db="EMBL/GenBank/DDBJ databases">
        <authorList>
            <person name="Kurt Z."/>
        </authorList>
    </citation>
    <scope>NUCLEOTIDE SEQUENCE</scope>
</reference>
<gene>
    <name evidence="1" type="ORF">HINF_LOCUS12072</name>
    <name evidence="2" type="ORF">HINF_LOCUS63381</name>
</gene>
<evidence type="ECO:0000313" key="3">
    <source>
        <dbReference type="Proteomes" id="UP001642409"/>
    </source>
</evidence>
<dbReference type="AlphaFoldDB" id="A0AA86NQ20"/>
<dbReference type="Proteomes" id="UP001642409">
    <property type="component" value="Unassembled WGS sequence"/>
</dbReference>
<sequence>MNSDMQKAISSTLQKSKDRLQNEQILRQQINSDGSQCRFNERFTKFCLQQVGCQLSERTDQTNYKVIGLAVMKNLYRVLEKLDVQMEEQKIIELKDVVKAMGYCGLNFLQPEVTDQILKQQ</sequence>
<reference evidence="2 3" key="2">
    <citation type="submission" date="2024-07" db="EMBL/GenBank/DDBJ databases">
        <authorList>
            <person name="Akdeniz Z."/>
        </authorList>
    </citation>
    <scope>NUCLEOTIDE SEQUENCE [LARGE SCALE GENOMIC DNA]</scope>
</reference>
<organism evidence="1">
    <name type="scientific">Hexamita inflata</name>
    <dbReference type="NCBI Taxonomy" id="28002"/>
    <lineage>
        <taxon>Eukaryota</taxon>
        <taxon>Metamonada</taxon>
        <taxon>Diplomonadida</taxon>
        <taxon>Hexamitidae</taxon>
        <taxon>Hexamitinae</taxon>
        <taxon>Hexamita</taxon>
    </lineage>
</organism>
<accession>A0AA86NQ20</accession>
<proteinExistence type="predicted"/>
<evidence type="ECO:0000313" key="1">
    <source>
        <dbReference type="EMBL" id="CAI9924427.1"/>
    </source>
</evidence>
<dbReference type="EMBL" id="CATOUU010000311">
    <property type="protein sequence ID" value="CAI9924427.1"/>
    <property type="molecule type" value="Genomic_DNA"/>
</dbReference>
<name>A0AA86NQ20_9EUKA</name>
<protein>
    <submittedName>
        <fullName evidence="2">Hypothetical_protein</fullName>
    </submittedName>
</protein>
<keyword evidence="3" id="KW-1185">Reference proteome</keyword>
<comment type="caution">
    <text evidence="1">The sequence shown here is derived from an EMBL/GenBank/DDBJ whole genome shotgun (WGS) entry which is preliminary data.</text>
</comment>